<evidence type="ECO:0000256" key="5">
    <source>
        <dbReference type="SAM" id="MobiDB-lite"/>
    </source>
</evidence>
<keyword evidence="4 6" id="KW-0472">Membrane</keyword>
<dbReference type="GeneID" id="67015242"/>
<protein>
    <submittedName>
        <fullName evidence="7">Uncharacterized protein</fullName>
    </submittedName>
</protein>
<evidence type="ECO:0000313" key="8">
    <source>
        <dbReference type="Proteomes" id="UP000676310"/>
    </source>
</evidence>
<feature type="compositionally biased region" description="Low complexity" evidence="5">
    <location>
        <begin position="310"/>
        <end position="322"/>
    </location>
</feature>
<dbReference type="OrthoDB" id="10679036at2759"/>
<feature type="region of interest" description="Disordered" evidence="5">
    <location>
        <begin position="261"/>
        <end position="332"/>
    </location>
</feature>
<sequence length="358" mass="38958">MEPRKHKRKPQVGDRYTSSIPWVVSTWHTTTVDLFLDRSWQTATLEFLEDPTRVPATVYYLTHGFTWNTRLPELAAPGAPLQTSGEVAVSMTIVYPTTTQALFIYGILDISATSTLSSLAAASSSASRALVTTSQTSAQQQSSPTTGQQAATTTAANGNGNGKDNNSSLSSGAIAGIAIGGVLVLALIIGGWFFWRRHKCTRAAGSSSRDDRPARRDGEISEIDTKHPPQEMPGNHQTQAQELDPTHSAMVAMIGTHKLKADSEPSELPNGRGYHYEPAHALNPNTRPGGLPNGETGRTLPVRHQDLEPAAETTETTSNATSQNVEAQRRREMEWLEMEEERIRKRREMLAMQGGGKT</sequence>
<dbReference type="GO" id="GO:0016020">
    <property type="term" value="C:membrane"/>
    <property type="evidence" value="ECO:0007669"/>
    <property type="project" value="UniProtKB-SubCell"/>
</dbReference>
<evidence type="ECO:0000313" key="7">
    <source>
        <dbReference type="EMBL" id="CAG5155436.1"/>
    </source>
</evidence>
<dbReference type="Proteomes" id="UP000676310">
    <property type="component" value="Unassembled WGS sequence"/>
</dbReference>
<dbReference type="InterPro" id="IPR051694">
    <property type="entry name" value="Immunoregulatory_rcpt-like"/>
</dbReference>
<keyword evidence="8" id="KW-1185">Reference proteome</keyword>
<evidence type="ECO:0000256" key="4">
    <source>
        <dbReference type="ARBA" id="ARBA00023136"/>
    </source>
</evidence>
<dbReference type="AlphaFoldDB" id="A0A8J2HX49"/>
<evidence type="ECO:0000256" key="2">
    <source>
        <dbReference type="ARBA" id="ARBA00022692"/>
    </source>
</evidence>
<keyword evidence="3 6" id="KW-1133">Transmembrane helix</keyword>
<proteinExistence type="predicted"/>
<feature type="region of interest" description="Disordered" evidence="5">
    <location>
        <begin position="133"/>
        <end position="164"/>
    </location>
</feature>
<accession>A0A8J2HX49</accession>
<reference evidence="7" key="1">
    <citation type="submission" date="2021-05" db="EMBL/GenBank/DDBJ databases">
        <authorList>
            <person name="Stam R."/>
        </authorList>
    </citation>
    <scope>NUCLEOTIDE SEQUENCE</scope>
    <source>
        <strain evidence="7">CS162</strain>
    </source>
</reference>
<feature type="transmembrane region" description="Helical" evidence="6">
    <location>
        <begin position="173"/>
        <end position="195"/>
    </location>
</feature>
<keyword evidence="2 6" id="KW-0812">Transmembrane</keyword>
<dbReference type="RefSeq" id="XP_043167204.1">
    <property type="nucleotide sequence ID" value="XM_043311269.1"/>
</dbReference>
<gene>
    <name evidence="7" type="ORF">ALTATR162_LOCUS3661</name>
</gene>
<comment type="caution">
    <text evidence="7">The sequence shown here is derived from an EMBL/GenBank/DDBJ whole genome shotgun (WGS) entry which is preliminary data.</text>
</comment>
<evidence type="ECO:0000256" key="6">
    <source>
        <dbReference type="SAM" id="Phobius"/>
    </source>
</evidence>
<dbReference type="GO" id="GO:0071944">
    <property type="term" value="C:cell periphery"/>
    <property type="evidence" value="ECO:0007669"/>
    <property type="project" value="UniProtKB-ARBA"/>
</dbReference>
<organism evidence="7 8">
    <name type="scientific">Alternaria atra</name>
    <dbReference type="NCBI Taxonomy" id="119953"/>
    <lineage>
        <taxon>Eukaryota</taxon>
        <taxon>Fungi</taxon>
        <taxon>Dikarya</taxon>
        <taxon>Ascomycota</taxon>
        <taxon>Pezizomycotina</taxon>
        <taxon>Dothideomycetes</taxon>
        <taxon>Pleosporomycetidae</taxon>
        <taxon>Pleosporales</taxon>
        <taxon>Pleosporineae</taxon>
        <taxon>Pleosporaceae</taxon>
        <taxon>Alternaria</taxon>
        <taxon>Alternaria sect. Ulocladioides</taxon>
    </lineage>
</organism>
<feature type="region of interest" description="Disordered" evidence="5">
    <location>
        <begin position="222"/>
        <end position="241"/>
    </location>
</feature>
<comment type="subcellular location">
    <subcellularLocation>
        <location evidence="1">Membrane</location>
        <topology evidence="1">Single-pass membrane protein</topology>
    </subcellularLocation>
</comment>
<evidence type="ECO:0000256" key="1">
    <source>
        <dbReference type="ARBA" id="ARBA00004167"/>
    </source>
</evidence>
<evidence type="ECO:0000256" key="3">
    <source>
        <dbReference type="ARBA" id="ARBA00022989"/>
    </source>
</evidence>
<name>A0A8J2HX49_9PLEO</name>
<dbReference type="EMBL" id="CAJRGZ010000017">
    <property type="protein sequence ID" value="CAG5155436.1"/>
    <property type="molecule type" value="Genomic_DNA"/>
</dbReference>
<dbReference type="PANTHER" id="PTHR15549">
    <property type="entry name" value="PAIRED IMMUNOGLOBULIN-LIKE TYPE 2 RECEPTOR"/>
    <property type="match status" value="1"/>
</dbReference>